<sequence length="134" mass="14591">MGHKGHSKAVDLQLGGTWPISCATLPTEHADLYSSACLRCGNVGHRVTEGANSCQQTLTFVTKRKTVFEPRHHVKAARDMALLTTELHRCPSFILTSKFVAEVVVGLCCSGTQVLKLRVEGYTSSSSSEMLITR</sequence>
<name>T1ENL4_HELRO</name>
<dbReference type="Proteomes" id="UP000015101">
    <property type="component" value="Unassembled WGS sequence"/>
</dbReference>
<reference evidence="2" key="3">
    <citation type="submission" date="2015-06" db="UniProtKB">
        <authorList>
            <consortium name="EnsemblMetazoa"/>
        </authorList>
    </citation>
    <scope>IDENTIFICATION</scope>
</reference>
<gene>
    <name evidence="2" type="primary">20198164</name>
    <name evidence="1" type="ORF">HELRODRAFT_159103</name>
</gene>
<dbReference type="EMBL" id="KB095811">
    <property type="protein sequence ID" value="ESO12545.1"/>
    <property type="molecule type" value="Genomic_DNA"/>
</dbReference>
<reference evidence="1 3" key="2">
    <citation type="journal article" date="2013" name="Nature">
        <title>Insights into bilaterian evolution from three spiralian genomes.</title>
        <authorList>
            <person name="Simakov O."/>
            <person name="Marletaz F."/>
            <person name="Cho S.J."/>
            <person name="Edsinger-Gonzales E."/>
            <person name="Havlak P."/>
            <person name="Hellsten U."/>
            <person name="Kuo D.H."/>
            <person name="Larsson T."/>
            <person name="Lv J."/>
            <person name="Arendt D."/>
            <person name="Savage R."/>
            <person name="Osoegawa K."/>
            <person name="de Jong P."/>
            <person name="Grimwood J."/>
            <person name="Chapman J.A."/>
            <person name="Shapiro H."/>
            <person name="Aerts A."/>
            <person name="Otillar R.P."/>
            <person name="Terry A.Y."/>
            <person name="Boore J.L."/>
            <person name="Grigoriev I.V."/>
            <person name="Lindberg D.R."/>
            <person name="Seaver E.C."/>
            <person name="Weisblat D.A."/>
            <person name="Putnam N.H."/>
            <person name="Rokhsar D.S."/>
        </authorList>
    </citation>
    <scope>NUCLEOTIDE SEQUENCE</scope>
</reference>
<dbReference type="AlphaFoldDB" id="T1ENL4"/>
<dbReference type="EMBL" id="AMQM01000187">
    <property type="status" value="NOT_ANNOTATED_CDS"/>
    <property type="molecule type" value="Genomic_DNA"/>
</dbReference>
<dbReference type="CTD" id="20198164"/>
<dbReference type="KEGG" id="hro:HELRODRAFT_159103"/>
<protein>
    <submittedName>
        <fullName evidence="1 2">Uncharacterized protein</fullName>
    </submittedName>
</protein>
<dbReference type="EnsemblMetazoa" id="HelroT159103">
    <property type="protein sequence ID" value="HelroP159103"/>
    <property type="gene ID" value="HelroG159103"/>
</dbReference>
<proteinExistence type="predicted"/>
<evidence type="ECO:0000313" key="1">
    <source>
        <dbReference type="EMBL" id="ESO12545.1"/>
    </source>
</evidence>
<evidence type="ECO:0000313" key="2">
    <source>
        <dbReference type="EnsemblMetazoa" id="HelroP159103"/>
    </source>
</evidence>
<reference evidence="3" key="1">
    <citation type="submission" date="2012-12" db="EMBL/GenBank/DDBJ databases">
        <authorList>
            <person name="Hellsten U."/>
            <person name="Grimwood J."/>
            <person name="Chapman J.A."/>
            <person name="Shapiro H."/>
            <person name="Aerts A."/>
            <person name="Otillar R.P."/>
            <person name="Terry A.Y."/>
            <person name="Boore J.L."/>
            <person name="Simakov O."/>
            <person name="Marletaz F."/>
            <person name="Cho S.-J."/>
            <person name="Edsinger-Gonzales E."/>
            <person name="Havlak P."/>
            <person name="Kuo D.-H."/>
            <person name="Larsson T."/>
            <person name="Lv J."/>
            <person name="Arendt D."/>
            <person name="Savage R."/>
            <person name="Osoegawa K."/>
            <person name="de Jong P."/>
            <person name="Lindberg D.R."/>
            <person name="Seaver E.C."/>
            <person name="Weisblat D.A."/>
            <person name="Putnam N.H."/>
            <person name="Grigoriev I.V."/>
            <person name="Rokhsar D.S."/>
        </authorList>
    </citation>
    <scope>NUCLEOTIDE SEQUENCE</scope>
</reference>
<keyword evidence="3" id="KW-1185">Reference proteome</keyword>
<dbReference type="RefSeq" id="XP_009009265.1">
    <property type="nucleotide sequence ID" value="XM_009011017.1"/>
</dbReference>
<dbReference type="HOGENOM" id="CLU_1898481_0_0_1"/>
<evidence type="ECO:0000313" key="3">
    <source>
        <dbReference type="Proteomes" id="UP000015101"/>
    </source>
</evidence>
<organism evidence="2 3">
    <name type="scientific">Helobdella robusta</name>
    <name type="common">Californian leech</name>
    <dbReference type="NCBI Taxonomy" id="6412"/>
    <lineage>
        <taxon>Eukaryota</taxon>
        <taxon>Metazoa</taxon>
        <taxon>Spiralia</taxon>
        <taxon>Lophotrochozoa</taxon>
        <taxon>Annelida</taxon>
        <taxon>Clitellata</taxon>
        <taxon>Hirudinea</taxon>
        <taxon>Rhynchobdellida</taxon>
        <taxon>Glossiphoniidae</taxon>
        <taxon>Helobdella</taxon>
    </lineage>
</organism>
<accession>T1ENL4</accession>
<dbReference type="InParanoid" id="T1ENL4"/>
<dbReference type="GeneID" id="20198164"/>